<dbReference type="InterPro" id="IPR041588">
    <property type="entry name" value="Integrase_H2C2"/>
</dbReference>
<evidence type="ECO:0000313" key="4">
    <source>
        <dbReference type="EMBL" id="GIX76571.1"/>
    </source>
</evidence>
<keyword evidence="5" id="KW-1185">Reference proteome</keyword>
<dbReference type="Pfam" id="PF17921">
    <property type="entry name" value="Integrase_H2C2"/>
    <property type="match status" value="1"/>
</dbReference>
<accession>A0AAV4MYW9</accession>
<feature type="domain" description="DUF5641" evidence="3">
    <location>
        <begin position="794"/>
        <end position="857"/>
    </location>
</feature>
<dbReference type="GO" id="GO:0003964">
    <property type="term" value="F:RNA-directed DNA polymerase activity"/>
    <property type="evidence" value="ECO:0007669"/>
    <property type="project" value="UniProtKB-KW"/>
</dbReference>
<dbReference type="Gene3D" id="1.10.340.70">
    <property type="match status" value="1"/>
</dbReference>
<dbReference type="Gene3D" id="2.40.70.10">
    <property type="entry name" value="Acid Proteases"/>
    <property type="match status" value="1"/>
</dbReference>
<proteinExistence type="predicted"/>
<dbReference type="AlphaFoldDB" id="A0AAV4MYW9"/>
<keyword evidence="1" id="KW-0732">Signal</keyword>
<dbReference type="InterPro" id="IPR008042">
    <property type="entry name" value="Retrotrans_Pao"/>
</dbReference>
<dbReference type="Proteomes" id="UP001054945">
    <property type="component" value="Unassembled WGS sequence"/>
</dbReference>
<gene>
    <name evidence="4" type="primary">AVEN_271701_1</name>
    <name evidence="4" type="ORF">CEXT_622311</name>
</gene>
<name>A0AAV4MYW9_CAEEX</name>
<dbReference type="EMBL" id="BPLR01020264">
    <property type="protein sequence ID" value="GIX76571.1"/>
    <property type="molecule type" value="Genomic_DNA"/>
</dbReference>
<dbReference type="PANTHER" id="PTHR47331">
    <property type="entry name" value="PHD-TYPE DOMAIN-CONTAINING PROTEIN"/>
    <property type="match status" value="1"/>
</dbReference>
<sequence length="886" mass="101810">MSTPSCMREVLLMTLMVEVVSGNMRKKRVRCLLDCGSQRSYILRSTAEALHLKSLSSEKLTHSLFGGARTESKNHKRYSMRLRPVGRSTGYQFDFLDQDIICGVIPRIPKGPLMKELKGHRIWISDMGDDYPEIELLIGSDIFGQILTGEVIQLNEGLTAINTKLGWTLCGEPKELNVQSLEGAQSMLITNLHVQNMKVSDMWDLERIGITDEVQTFSTAVEDQLVQEQFLKGLSRYEDGRYCIGISREDQHYLKFLWWENNKIVEFRHKRVVFGVTSSPYLLAAVISFHLKNVHAKFEVVAEKLLHAFYVDNCVTSVDTNVELEVFIQQATAIMADAKMELRMWTFGPEQELSLQNVEPISPVLGLKWDRIEDSLFIPFKSEPISNLSKRKLLSIVHSVFDPLGFVVPVMVPAKLILQEAWATEANWDLPLPDELQSRFSTWYHGLSCISQLKFERRIGYGKRDSWSLHIFCDASKNAYATVIFLRSESSGQVYVKFVAAKSRISPLKKVTIPRLELLACVLGSRLAKYVVTALSLKEVPTYYWTDATVALCWIQREENWGVFVNNRVKDIRSLSKKEYWRHIPGKLNPADIASRGCTLQHLSQYGWWEGPEFLKASPEAWPKSEFSPNEELIAAEMKKKIIVDLSVKIERPEWFERFSSFSKIVRVFCWMIQQEKHFHEKENSVHGLQVVRGDDDVLRVKTRIIERDDDLSFLYPILLPSKHYLTECLIREYHLKYCHAGVQILAAKLRLQYWIFSSKRNIRSCVSRCVVCKRFTAKALTTPPIQLPLDRKAKATCQELKVGDIVIIELENKKRVMWPMGKIEKIYSSRDGASRVVQVRTSSGCLTRPIQKLYPLEVSTSGDPVLTRTTENRSRYGRLFISTKK</sequence>
<evidence type="ECO:0000259" key="3">
    <source>
        <dbReference type="Pfam" id="PF18701"/>
    </source>
</evidence>
<organism evidence="4 5">
    <name type="scientific">Caerostris extrusa</name>
    <name type="common">Bark spider</name>
    <name type="synonym">Caerostris bankana</name>
    <dbReference type="NCBI Taxonomy" id="172846"/>
    <lineage>
        <taxon>Eukaryota</taxon>
        <taxon>Metazoa</taxon>
        <taxon>Ecdysozoa</taxon>
        <taxon>Arthropoda</taxon>
        <taxon>Chelicerata</taxon>
        <taxon>Arachnida</taxon>
        <taxon>Araneae</taxon>
        <taxon>Araneomorphae</taxon>
        <taxon>Entelegynae</taxon>
        <taxon>Araneoidea</taxon>
        <taxon>Araneidae</taxon>
        <taxon>Caerostris</taxon>
    </lineage>
</organism>
<feature type="signal peptide" evidence="1">
    <location>
        <begin position="1"/>
        <end position="22"/>
    </location>
</feature>
<evidence type="ECO:0000256" key="1">
    <source>
        <dbReference type="SAM" id="SignalP"/>
    </source>
</evidence>
<comment type="caution">
    <text evidence="4">The sequence shown here is derived from an EMBL/GenBank/DDBJ whole genome shotgun (WGS) entry which is preliminary data.</text>
</comment>
<keyword evidence="4" id="KW-0548">Nucleotidyltransferase</keyword>
<evidence type="ECO:0000313" key="5">
    <source>
        <dbReference type="Proteomes" id="UP001054945"/>
    </source>
</evidence>
<feature type="domain" description="Integrase zinc-binding" evidence="2">
    <location>
        <begin position="726"/>
        <end position="777"/>
    </location>
</feature>
<dbReference type="InterPro" id="IPR040676">
    <property type="entry name" value="DUF5641"/>
</dbReference>
<dbReference type="PANTHER" id="PTHR47331:SF4">
    <property type="entry name" value="PEPTIDASE S1 DOMAIN-CONTAINING PROTEIN"/>
    <property type="match status" value="1"/>
</dbReference>
<feature type="chain" id="PRO_5043495391" evidence="1">
    <location>
        <begin position="23"/>
        <end position="886"/>
    </location>
</feature>
<dbReference type="InterPro" id="IPR021109">
    <property type="entry name" value="Peptidase_aspartic_dom_sf"/>
</dbReference>
<keyword evidence="4" id="KW-0695">RNA-directed DNA polymerase</keyword>
<reference evidence="4 5" key="1">
    <citation type="submission" date="2021-06" db="EMBL/GenBank/DDBJ databases">
        <title>Caerostris extrusa draft genome.</title>
        <authorList>
            <person name="Kono N."/>
            <person name="Arakawa K."/>
        </authorList>
    </citation>
    <scope>NUCLEOTIDE SEQUENCE [LARGE SCALE GENOMIC DNA]</scope>
</reference>
<keyword evidence="4" id="KW-0808">Transferase</keyword>
<dbReference type="Pfam" id="PF05380">
    <property type="entry name" value="Peptidase_A17"/>
    <property type="match status" value="1"/>
</dbReference>
<dbReference type="Pfam" id="PF18701">
    <property type="entry name" value="DUF5641"/>
    <property type="match status" value="1"/>
</dbReference>
<evidence type="ECO:0000259" key="2">
    <source>
        <dbReference type="Pfam" id="PF17921"/>
    </source>
</evidence>
<protein>
    <submittedName>
        <fullName evidence="4">Reverse transcriptase</fullName>
    </submittedName>
</protein>